<dbReference type="InterPro" id="IPR043502">
    <property type="entry name" value="DNA/RNA_pol_sf"/>
</dbReference>
<accession>A0A1B6MJ57</accession>
<feature type="domain" description="Reverse transcriptase" evidence="1">
    <location>
        <begin position="51"/>
        <end position="315"/>
    </location>
</feature>
<dbReference type="AlphaFoldDB" id="A0A1B6MJ57"/>
<sequence length="379" mass="42293">MSSCRFSCEEVEGELKSLDINKGAGPDYISPLILKKCSSVISPHLTIYFNALIDAGIFPSNLKLGFITPILKSGSSSEINNYRPIVIQCTLSKVFESLVLKRLNFNFRSIINFEQHGFVKGRSTTTNLLSFQDHILSAFSDSHQLDAIYTDFSKAFDRVSHKHLIAKLEAVGVGGTLLKWLESYLLDRVLQVQVAGSLSQPFSAVSGVPQGSLLGPVLFSMFINDLVQHLNSHVLLFADDAKIFKAIKSVEDCVALQGSVDLLMDWCHENDMILNSSKCSVITFTRSKSPILYNYELNGQPLSRCSKIKDLGVLLTSNLSSHEHIDYISKRANSALYYVIRTSRDNFSVQALKILYIHLVRPILEYSSIVWSPYQIGLI</sequence>
<dbReference type="SUPFAM" id="SSF56672">
    <property type="entry name" value="DNA/RNA polymerases"/>
    <property type="match status" value="1"/>
</dbReference>
<dbReference type="CDD" id="cd01650">
    <property type="entry name" value="RT_nLTR_like"/>
    <property type="match status" value="1"/>
</dbReference>
<reference evidence="2" key="1">
    <citation type="submission" date="2015-11" db="EMBL/GenBank/DDBJ databases">
        <title>De novo transcriptome assembly of four potential Pierce s Disease insect vectors from Arizona vineyards.</title>
        <authorList>
            <person name="Tassone E.E."/>
        </authorList>
    </citation>
    <scope>NUCLEOTIDE SEQUENCE</scope>
</reference>
<gene>
    <name evidence="2" type="ORF">g.42596</name>
</gene>
<dbReference type="InterPro" id="IPR000477">
    <property type="entry name" value="RT_dom"/>
</dbReference>
<dbReference type="PANTHER" id="PTHR33332">
    <property type="entry name" value="REVERSE TRANSCRIPTASE DOMAIN-CONTAINING PROTEIN"/>
    <property type="match status" value="1"/>
</dbReference>
<name>A0A1B6MJ57_9HEMI</name>
<dbReference type="EMBL" id="GEBQ01004088">
    <property type="protein sequence ID" value="JAT35889.1"/>
    <property type="molecule type" value="Transcribed_RNA"/>
</dbReference>
<dbReference type="Pfam" id="PF00078">
    <property type="entry name" value="RVT_1"/>
    <property type="match status" value="1"/>
</dbReference>
<dbReference type="GO" id="GO:0071897">
    <property type="term" value="P:DNA biosynthetic process"/>
    <property type="evidence" value="ECO:0007669"/>
    <property type="project" value="UniProtKB-ARBA"/>
</dbReference>
<feature type="non-terminal residue" evidence="2">
    <location>
        <position position="379"/>
    </location>
</feature>
<evidence type="ECO:0000259" key="1">
    <source>
        <dbReference type="PROSITE" id="PS50878"/>
    </source>
</evidence>
<proteinExistence type="predicted"/>
<dbReference type="PROSITE" id="PS50878">
    <property type="entry name" value="RT_POL"/>
    <property type="match status" value="1"/>
</dbReference>
<organism evidence="2">
    <name type="scientific">Graphocephala atropunctata</name>
    <dbReference type="NCBI Taxonomy" id="36148"/>
    <lineage>
        <taxon>Eukaryota</taxon>
        <taxon>Metazoa</taxon>
        <taxon>Ecdysozoa</taxon>
        <taxon>Arthropoda</taxon>
        <taxon>Hexapoda</taxon>
        <taxon>Insecta</taxon>
        <taxon>Pterygota</taxon>
        <taxon>Neoptera</taxon>
        <taxon>Paraneoptera</taxon>
        <taxon>Hemiptera</taxon>
        <taxon>Auchenorrhyncha</taxon>
        <taxon>Membracoidea</taxon>
        <taxon>Cicadellidae</taxon>
        <taxon>Cicadellinae</taxon>
        <taxon>Cicadellini</taxon>
        <taxon>Graphocephala</taxon>
    </lineage>
</organism>
<evidence type="ECO:0000313" key="2">
    <source>
        <dbReference type="EMBL" id="JAT35889.1"/>
    </source>
</evidence>
<protein>
    <recommendedName>
        <fullName evidence="1">Reverse transcriptase domain-containing protein</fullName>
    </recommendedName>
</protein>